<gene>
    <name evidence="2" type="ORF">K788_0004389</name>
</gene>
<dbReference type="KEGG" id="bcai:K788_0004389"/>
<dbReference type="AlphaFoldDB" id="A0A0N7JW01"/>
<feature type="domain" description="DNA-binding protein H-NS-like C-terminal" evidence="1">
    <location>
        <begin position="60"/>
        <end position="93"/>
    </location>
</feature>
<sequence>MHRLFANEENNVSAVIEHLEGEARERLIVWLKRRMQACNITLEALQHALQQDIDEAQRVRYRDASGNTWTGDGEHPEWLRRAVAAGQSVDHFLCE</sequence>
<dbReference type="SUPFAM" id="SSF81273">
    <property type="entry name" value="H-NS histone-like proteins"/>
    <property type="match status" value="1"/>
</dbReference>
<dbReference type="GO" id="GO:0003677">
    <property type="term" value="F:DNA binding"/>
    <property type="evidence" value="ECO:0007669"/>
    <property type="project" value="UniProtKB-KW"/>
</dbReference>
<dbReference type="InterPro" id="IPR037150">
    <property type="entry name" value="H-NS_C_dom_sf"/>
</dbReference>
<organism evidence="2 3">
    <name type="scientific">Paraburkholderia caribensis MBA4</name>
    <dbReference type="NCBI Taxonomy" id="1323664"/>
    <lineage>
        <taxon>Bacteria</taxon>
        <taxon>Pseudomonadati</taxon>
        <taxon>Pseudomonadota</taxon>
        <taxon>Betaproteobacteria</taxon>
        <taxon>Burkholderiales</taxon>
        <taxon>Burkholderiaceae</taxon>
        <taxon>Paraburkholderia</taxon>
    </lineage>
</organism>
<dbReference type="InterPro" id="IPR027444">
    <property type="entry name" value="H-NS_C_dom"/>
</dbReference>
<proteinExistence type="predicted"/>
<evidence type="ECO:0000259" key="1">
    <source>
        <dbReference type="Pfam" id="PF00816"/>
    </source>
</evidence>
<dbReference type="EMBL" id="CP012748">
    <property type="protein sequence ID" value="ALL70637.1"/>
    <property type="molecule type" value="Genomic_DNA"/>
</dbReference>
<name>A0A0N7JW01_9BURK</name>
<accession>A0A0N7JW01</accession>
<reference evidence="2 3" key="1">
    <citation type="journal article" date="2014" name="Genome Announc.">
        <title>Draft Genome Sequence of the Haloacid-Degrading Burkholderia caribensis Strain MBA4.</title>
        <authorList>
            <person name="Pan Y."/>
            <person name="Kong K.F."/>
            <person name="Tsang J.S."/>
        </authorList>
    </citation>
    <scope>NUCLEOTIDE SEQUENCE [LARGE SCALE GENOMIC DNA]</scope>
    <source>
        <strain evidence="2 3">MBA4</strain>
        <plasmid evidence="3">Plasmid</plasmid>
    </source>
</reference>
<keyword evidence="2" id="KW-0238">DNA-binding</keyword>
<dbReference type="Gene3D" id="4.10.430.10">
    <property type="entry name" value="Histone-like protein H-NS, C-terminal domain"/>
    <property type="match status" value="1"/>
</dbReference>
<protein>
    <submittedName>
        <fullName evidence="2">DNA-binding protein H-NS</fullName>
    </submittedName>
</protein>
<geneLocation type="plasmid" evidence="3"/>
<keyword evidence="2" id="KW-0614">Plasmid</keyword>
<evidence type="ECO:0000313" key="3">
    <source>
        <dbReference type="Proteomes" id="UP000019146"/>
    </source>
</evidence>
<dbReference type="Proteomes" id="UP000019146">
    <property type="component" value="Plasmid unnamed"/>
</dbReference>
<dbReference type="Pfam" id="PF00816">
    <property type="entry name" value="Histone_HNS"/>
    <property type="match status" value="1"/>
</dbReference>
<evidence type="ECO:0000313" key="2">
    <source>
        <dbReference type="EMBL" id="ALL70637.1"/>
    </source>
</evidence>